<keyword evidence="1" id="KW-1133">Transmembrane helix</keyword>
<name>A0ABS6BRZ9_9CLOT</name>
<comment type="caution">
    <text evidence="2">The sequence shown here is derived from an EMBL/GenBank/DDBJ whole genome shotgun (WGS) entry which is preliminary data.</text>
</comment>
<evidence type="ECO:0000313" key="2">
    <source>
        <dbReference type="EMBL" id="MBU3159708.1"/>
    </source>
</evidence>
<keyword evidence="3" id="KW-1185">Reference proteome</keyword>
<sequence length="127" mass="15201">MKKRISHLFRYKNFSGFMLVKIIIIFFTIVGIIIFFPHFFRNTYVVTIESKRIIKHENKDMYLIYTEMQNGDIRVFKNDNSLLEFKMLSEDLYWGLKINKKYEIKAYGLSIPILSSYQNIIKAKGVK</sequence>
<evidence type="ECO:0000256" key="1">
    <source>
        <dbReference type="SAM" id="Phobius"/>
    </source>
</evidence>
<evidence type="ECO:0000313" key="3">
    <source>
        <dbReference type="Proteomes" id="UP000776252"/>
    </source>
</evidence>
<dbReference type="RefSeq" id="WP_216147706.1">
    <property type="nucleotide sequence ID" value="NZ_JAHLDV010000012.1"/>
</dbReference>
<gene>
    <name evidence="2" type="ORF">KPL37_08090</name>
</gene>
<proteinExistence type="predicted"/>
<keyword evidence="1" id="KW-0812">Transmembrane</keyword>
<dbReference type="EMBL" id="JAHLDV010000012">
    <property type="protein sequence ID" value="MBU3159708.1"/>
    <property type="molecule type" value="Genomic_DNA"/>
</dbReference>
<accession>A0ABS6BRZ9</accession>
<reference evidence="2 3" key="1">
    <citation type="submission" date="2021-06" db="EMBL/GenBank/DDBJ databases">
        <title>Clostridia strains as spoilage organisms.</title>
        <authorList>
            <person name="Wambui J."/>
            <person name="Stephan R."/>
            <person name="Stevens M.J.A."/>
        </authorList>
    </citation>
    <scope>NUCLEOTIDE SEQUENCE [LARGE SCALE GENOMIC DNA]</scope>
    <source>
        <strain evidence="2 3">DSM 14204</strain>
    </source>
</reference>
<dbReference type="Proteomes" id="UP000776252">
    <property type="component" value="Unassembled WGS sequence"/>
</dbReference>
<protein>
    <submittedName>
        <fullName evidence="2">DUF1523 family protein</fullName>
    </submittedName>
</protein>
<keyword evidence="1" id="KW-0472">Membrane</keyword>
<feature type="transmembrane region" description="Helical" evidence="1">
    <location>
        <begin position="20"/>
        <end position="40"/>
    </location>
</feature>
<organism evidence="2 3">
    <name type="scientific">Clostridium frigoris</name>
    <dbReference type="NCBI Taxonomy" id="205327"/>
    <lineage>
        <taxon>Bacteria</taxon>
        <taxon>Bacillati</taxon>
        <taxon>Bacillota</taxon>
        <taxon>Clostridia</taxon>
        <taxon>Eubacteriales</taxon>
        <taxon>Clostridiaceae</taxon>
        <taxon>Clostridium</taxon>
    </lineage>
</organism>